<feature type="modified residue" description="N6-(pyridoxal phosphate)lysine" evidence="8">
    <location>
        <position position="1078"/>
    </location>
</feature>
<gene>
    <name evidence="10" type="ORF">DOTSEDRAFT_82826</name>
</gene>
<feature type="region of interest" description="Disordered" evidence="9">
    <location>
        <begin position="663"/>
        <end position="740"/>
    </location>
</feature>
<dbReference type="GO" id="GO:0016831">
    <property type="term" value="F:carboxy-lyase activity"/>
    <property type="evidence" value="ECO:0007669"/>
    <property type="project" value="UniProtKB-KW"/>
</dbReference>
<evidence type="ECO:0000256" key="8">
    <source>
        <dbReference type="PIRSR" id="PIRSR602129-50"/>
    </source>
</evidence>
<dbReference type="InterPro" id="IPR002129">
    <property type="entry name" value="PyrdxlP-dep_de-COase"/>
</dbReference>
<keyword evidence="6" id="KW-0456">Lyase</keyword>
<keyword evidence="3" id="KW-0677">Repeat</keyword>
<dbReference type="Gene3D" id="1.25.10.10">
    <property type="entry name" value="Leucine-rich Repeat Variant"/>
    <property type="match status" value="3"/>
</dbReference>
<dbReference type="OMA" id="ISICPHK"/>
<dbReference type="Gene3D" id="3.90.1150.170">
    <property type="match status" value="1"/>
</dbReference>
<evidence type="ECO:0008006" key="12">
    <source>
        <dbReference type="Google" id="ProtNLM"/>
    </source>
</evidence>
<dbReference type="Pfam" id="PF00282">
    <property type="entry name" value="Pyridoxal_deC"/>
    <property type="match status" value="1"/>
</dbReference>
<dbReference type="SUPFAM" id="SSF48371">
    <property type="entry name" value="ARM repeat"/>
    <property type="match status" value="1"/>
</dbReference>
<evidence type="ECO:0000256" key="9">
    <source>
        <dbReference type="SAM" id="MobiDB-lite"/>
    </source>
</evidence>
<evidence type="ECO:0000313" key="10">
    <source>
        <dbReference type="EMBL" id="EME40177.1"/>
    </source>
</evidence>
<dbReference type="InterPro" id="IPR011989">
    <property type="entry name" value="ARM-like"/>
</dbReference>
<feature type="compositionally biased region" description="Basic and acidic residues" evidence="9">
    <location>
        <begin position="27"/>
        <end position="41"/>
    </location>
</feature>
<protein>
    <recommendedName>
        <fullName evidence="12">PLP-dependent transferase</fullName>
    </recommendedName>
</protein>
<comment type="similarity">
    <text evidence="2">Belongs to the group II decarboxylase family.</text>
</comment>
<evidence type="ECO:0000256" key="7">
    <source>
        <dbReference type="ARBA" id="ARBA00024893"/>
    </source>
</evidence>
<feature type="region of interest" description="Disordered" evidence="9">
    <location>
        <begin position="479"/>
        <end position="505"/>
    </location>
</feature>
<dbReference type="InterPro" id="IPR021115">
    <property type="entry name" value="Pyridoxal-P_BS"/>
</dbReference>
<proteinExistence type="inferred from homology"/>
<feature type="compositionally biased region" description="Basic and acidic residues" evidence="9">
    <location>
        <begin position="671"/>
        <end position="683"/>
    </location>
</feature>
<dbReference type="GO" id="GO:0019752">
    <property type="term" value="P:carboxylic acid metabolic process"/>
    <property type="evidence" value="ECO:0007669"/>
    <property type="project" value="InterPro"/>
</dbReference>
<reference evidence="11" key="1">
    <citation type="journal article" date="2012" name="PLoS Genet.">
        <title>The genomes of the fungal plant pathogens Cladosporium fulvum and Dothistroma septosporum reveal adaptation to different hosts and lifestyles but also signatures of common ancestry.</title>
        <authorList>
            <person name="de Wit P.J.G.M."/>
            <person name="van der Burgt A."/>
            <person name="Oekmen B."/>
            <person name="Stergiopoulos I."/>
            <person name="Abd-Elsalam K.A."/>
            <person name="Aerts A.L."/>
            <person name="Bahkali A.H."/>
            <person name="Beenen H.G."/>
            <person name="Chettri P."/>
            <person name="Cox M.P."/>
            <person name="Datema E."/>
            <person name="de Vries R.P."/>
            <person name="Dhillon B."/>
            <person name="Ganley A.R."/>
            <person name="Griffiths S.A."/>
            <person name="Guo Y."/>
            <person name="Hamelin R.C."/>
            <person name="Henrissat B."/>
            <person name="Kabir M.S."/>
            <person name="Jashni M.K."/>
            <person name="Kema G."/>
            <person name="Klaubauf S."/>
            <person name="Lapidus A."/>
            <person name="Levasseur A."/>
            <person name="Lindquist E."/>
            <person name="Mehrabi R."/>
            <person name="Ohm R.A."/>
            <person name="Owen T.J."/>
            <person name="Salamov A."/>
            <person name="Schwelm A."/>
            <person name="Schijlen E."/>
            <person name="Sun H."/>
            <person name="van den Burg H.A."/>
            <person name="van Ham R.C.H.J."/>
            <person name="Zhang S."/>
            <person name="Goodwin S.B."/>
            <person name="Grigoriev I.V."/>
            <person name="Collemare J."/>
            <person name="Bradshaw R.E."/>
        </authorList>
    </citation>
    <scope>NUCLEOTIDE SEQUENCE [LARGE SCALE GENOMIC DNA]</scope>
    <source>
        <strain evidence="11">NZE10 / CBS 128990</strain>
    </source>
</reference>
<accession>N1PCZ0</accession>
<dbReference type="InterPro" id="IPR001313">
    <property type="entry name" value="Pumilio_RNA-bd_rpt"/>
</dbReference>
<keyword evidence="11" id="KW-1185">Reference proteome</keyword>
<name>N1PCZ0_DOTSN</name>
<dbReference type="GO" id="GO:0030170">
    <property type="term" value="F:pyridoxal phosphate binding"/>
    <property type="evidence" value="ECO:0007669"/>
    <property type="project" value="InterPro"/>
</dbReference>
<feature type="compositionally biased region" description="Polar residues" evidence="9">
    <location>
        <begin position="493"/>
        <end position="502"/>
    </location>
</feature>
<dbReference type="eggNOG" id="KOG2188">
    <property type="taxonomic scope" value="Eukaryota"/>
</dbReference>
<comment type="function">
    <text evidence="7">RNA-binding nucleolar protein required for pre-rRNA processing. Involved in production of 18S rRNA and assembly of small ribosomal subunit.</text>
</comment>
<comment type="cofactor">
    <cofactor evidence="1 8">
        <name>pyridoxal 5'-phosphate</name>
        <dbReference type="ChEBI" id="CHEBI:597326"/>
    </cofactor>
</comment>
<dbReference type="EMBL" id="KB446544">
    <property type="protein sequence ID" value="EME40177.1"/>
    <property type="molecule type" value="Genomic_DNA"/>
</dbReference>
<feature type="compositionally biased region" description="Basic residues" evidence="9">
    <location>
        <begin position="1"/>
        <end position="14"/>
    </location>
</feature>
<feature type="compositionally biased region" description="Low complexity" evidence="9">
    <location>
        <begin position="702"/>
        <end position="729"/>
    </location>
</feature>
<dbReference type="SUPFAM" id="SSF53383">
    <property type="entry name" value="PLP-dependent transferases"/>
    <property type="match status" value="1"/>
</dbReference>
<dbReference type="eggNOG" id="KOG0629">
    <property type="taxonomic scope" value="Eukaryota"/>
</dbReference>
<evidence type="ECO:0000256" key="6">
    <source>
        <dbReference type="ARBA" id="ARBA00023239"/>
    </source>
</evidence>
<organism evidence="10 11">
    <name type="scientific">Dothistroma septosporum (strain NZE10 / CBS 128990)</name>
    <name type="common">Red band needle blight fungus</name>
    <name type="synonym">Mycosphaerella pini</name>
    <dbReference type="NCBI Taxonomy" id="675120"/>
    <lineage>
        <taxon>Eukaryota</taxon>
        <taxon>Fungi</taxon>
        <taxon>Dikarya</taxon>
        <taxon>Ascomycota</taxon>
        <taxon>Pezizomycotina</taxon>
        <taxon>Dothideomycetes</taxon>
        <taxon>Dothideomycetidae</taxon>
        <taxon>Mycosphaerellales</taxon>
        <taxon>Mycosphaerellaceae</taxon>
        <taxon>Dothistroma</taxon>
    </lineage>
</organism>
<feature type="region of interest" description="Disordered" evidence="9">
    <location>
        <begin position="1"/>
        <end position="55"/>
    </location>
</feature>
<evidence type="ECO:0000256" key="5">
    <source>
        <dbReference type="ARBA" id="ARBA00022898"/>
    </source>
</evidence>
<dbReference type="InterPro" id="IPR015421">
    <property type="entry name" value="PyrdxlP-dep_Trfase_major"/>
</dbReference>
<dbReference type="OrthoDB" id="392571at2759"/>
<dbReference type="HOGENOM" id="CLU_002310_1_0_1"/>
<dbReference type="InterPro" id="IPR016024">
    <property type="entry name" value="ARM-type_fold"/>
</dbReference>
<dbReference type="PANTHER" id="PTHR45677">
    <property type="entry name" value="GLUTAMATE DECARBOXYLASE-RELATED"/>
    <property type="match status" value="1"/>
</dbReference>
<dbReference type="Pfam" id="PF22493">
    <property type="entry name" value="PUF_NOP9"/>
    <property type="match status" value="1"/>
</dbReference>
<dbReference type="InterPro" id="IPR015424">
    <property type="entry name" value="PyrdxlP-dep_Trfase"/>
</dbReference>
<evidence type="ECO:0000313" key="11">
    <source>
        <dbReference type="Proteomes" id="UP000016933"/>
    </source>
</evidence>
<evidence type="ECO:0000256" key="3">
    <source>
        <dbReference type="ARBA" id="ARBA00022737"/>
    </source>
</evidence>
<dbReference type="STRING" id="675120.N1PCZ0"/>
<dbReference type="PANTHER" id="PTHR45677:SF8">
    <property type="entry name" value="CYSTEINE SULFINIC ACID DECARBOXYLASE"/>
    <property type="match status" value="1"/>
</dbReference>
<dbReference type="AlphaFoldDB" id="N1PCZ0"/>
<dbReference type="Proteomes" id="UP000016933">
    <property type="component" value="Unassembled WGS sequence"/>
</dbReference>
<evidence type="ECO:0000256" key="4">
    <source>
        <dbReference type="ARBA" id="ARBA00022793"/>
    </source>
</evidence>
<dbReference type="Gene3D" id="3.40.640.10">
    <property type="entry name" value="Type I PLP-dependent aspartate aminotransferase-like (Major domain)"/>
    <property type="match status" value="1"/>
</dbReference>
<dbReference type="GO" id="GO:0005737">
    <property type="term" value="C:cytoplasm"/>
    <property type="evidence" value="ECO:0007669"/>
    <property type="project" value="TreeGrafter"/>
</dbReference>
<feature type="region of interest" description="Disordered" evidence="9">
    <location>
        <begin position="253"/>
        <end position="273"/>
    </location>
</feature>
<keyword evidence="4" id="KW-0210">Decarboxylase</keyword>
<dbReference type="PROSITE" id="PS00392">
    <property type="entry name" value="DDC_GAD_HDC_YDC"/>
    <property type="match status" value="1"/>
</dbReference>
<keyword evidence="5 8" id="KW-0663">Pyridoxal phosphate</keyword>
<dbReference type="GO" id="GO:0003723">
    <property type="term" value="F:RNA binding"/>
    <property type="evidence" value="ECO:0007669"/>
    <property type="project" value="InterPro"/>
</dbReference>
<evidence type="ECO:0000256" key="2">
    <source>
        <dbReference type="ARBA" id="ARBA00009533"/>
    </source>
</evidence>
<dbReference type="SMART" id="SM00025">
    <property type="entry name" value="Pumilio"/>
    <property type="match status" value="4"/>
</dbReference>
<evidence type="ECO:0000256" key="1">
    <source>
        <dbReference type="ARBA" id="ARBA00001933"/>
    </source>
</evidence>
<sequence length="1277" mass="140890">MPKALQKRGRRMKRKHEDDPEDPVQESSKRQKSAEAIERQQADVVPLDAQDNEDMSAAYPSTDKAFFGMLDEEEQEYFKSADAILERNDFESPDDKTRWLESVWKEADGKELKIAQSQSCSRLMERLITISTAPQLKNLFQKFSGNFIHLMSHRFASHCCETLFTHAAPHVSQELRAGTLKSQDQTGGHDVNDVYVSMENLFLHTLAELEGNVGFLLTDRYASHALRILLLVLAGKQTSTESLKGLLQSKRKEGVTVSGGPKPNIKPEVKDRPVPKSFSTALEKLITDSMAGLDTDKLRALATHTNANPTLQLLLSLELTQFGKSRAKDERSIIKTLLPDEPFTADCGSAAFISGMVYDPVGSHLVEKIIECAPAKVFKALYNSMFKERLASYARNEMGTYVDCRIIERLGYDDLMEAHEVLCPVIPGLLEKNWTSLTRTLVERCTVRDIDTQAIAVQIDQTFQGPNGFDVAKMLKLNARPDTDPDQPPRVNGNASTSNADSASYLARPTEPTKVHFNILAQAMLIVPGSLSSLILDSLVSLEPSLLLDMANDHIVTRTLQQALTTKNSSMIARRKLIQQFYGSMGDMALDKAASHVVDCIWEGTHGLAFIRERIAEELAENEAQLRDSPYGRAVWKNWKMDMYKRRRSEWIRQSKIKASNDGFQSFSELDQNKDNEPKEKKTPLQLARERHAKNKANRDQGGPSTGSRSSNRSAAGSSRPTAATASATQRHEPIPTLSVTSSLLEYTMTAHRRTPSKIDANGAQPLHRAREAEDLLNAVQRLVTSFIQAADDDATSKFQGLNLDQPVGGPRSVLLDQHSPKELRKLVGFALPEEGLGKDGLIEMAKKTLQYSVNIWDQGFLDKLYAATTPVGLAADMLLSSLNTNVHVYQVSPALTIIEKQTGRALASMFGFDGPNGGGVTQPGGSAANQSSMVIARNNLYPETKTDGNGIRRFVLFTSAHGHYSVEKAAQMFGFGSNAVRAIDVDAQGRMRPDALDAAIQKAKNDGETPFYINVTAGTTVLGSFDPIDAVSAVAKKHGLWLHVDGSWGGPVVFSTQQRHKLKGIEKADSISICPHKMINVPLTCSFLIGKDLRQFHKGMTLPAGYLFHTSEDNENGIPAGGDTEDLSGAEEQAQEYWDLADLTPQCGRRGDALKLALSWVYYGTSGFASYIDHAFEVAAHMASLIGSNSNFTLVSENPPPCLQICFYYNKKAEAEKNSKATEEITKILIPRGFMTDYAPGEDGKFFRVVVNGQTRKETVEGLVNAIEEIGRYHKL</sequence>
<reference evidence="10 11" key="2">
    <citation type="journal article" date="2012" name="PLoS Pathog.">
        <title>Diverse lifestyles and strategies of plant pathogenesis encoded in the genomes of eighteen Dothideomycetes fungi.</title>
        <authorList>
            <person name="Ohm R.A."/>
            <person name="Feau N."/>
            <person name="Henrissat B."/>
            <person name="Schoch C.L."/>
            <person name="Horwitz B.A."/>
            <person name="Barry K.W."/>
            <person name="Condon B.J."/>
            <person name="Copeland A.C."/>
            <person name="Dhillon B."/>
            <person name="Glaser F."/>
            <person name="Hesse C.N."/>
            <person name="Kosti I."/>
            <person name="LaButti K."/>
            <person name="Lindquist E.A."/>
            <person name="Lucas S."/>
            <person name="Salamov A.A."/>
            <person name="Bradshaw R.E."/>
            <person name="Ciuffetti L."/>
            <person name="Hamelin R.C."/>
            <person name="Kema G.H.J."/>
            <person name="Lawrence C."/>
            <person name="Scott J.A."/>
            <person name="Spatafora J.W."/>
            <person name="Turgeon B.G."/>
            <person name="de Wit P.J.G.M."/>
            <person name="Zhong S."/>
            <person name="Goodwin S.B."/>
            <person name="Grigoriev I.V."/>
        </authorList>
    </citation>
    <scope>NUCLEOTIDE SEQUENCE [LARGE SCALE GENOMIC DNA]</scope>
    <source>
        <strain evidence="11">NZE10 / CBS 128990</strain>
    </source>
</reference>